<evidence type="ECO:0000313" key="5">
    <source>
        <dbReference type="Proteomes" id="UP000264294"/>
    </source>
</evidence>
<dbReference type="AlphaFoldDB" id="A0A090Z261"/>
<reference evidence="3 5" key="2">
    <citation type="submission" date="2018-08" db="EMBL/GenBank/DDBJ databases">
        <title>Bacillus clarus sp. nov. strain PS00077A.</title>
        <authorList>
            <person name="Mendez Acevedo M."/>
            <person name="Carroll L."/>
            <person name="Mukherjee M."/>
            <person name="Wiedmann M."/>
            <person name="Kovac J."/>
        </authorList>
    </citation>
    <scope>NUCLEOTIDE SEQUENCE [LARGE SCALE GENOMIC DNA]</scope>
    <source>
        <strain evidence="3 5">PS00077A</strain>
    </source>
</reference>
<evidence type="ECO:0000313" key="2">
    <source>
        <dbReference type="EMBL" id="KFN04717.1"/>
    </source>
</evidence>
<name>A0A090Z261_9BACI</name>
<dbReference type="RefSeq" id="WP_042978671.1">
    <property type="nucleotide sequence ID" value="NZ_JMQC01000007.1"/>
</dbReference>
<gene>
    <name evidence="3" type="ORF">D0U04_23800</name>
    <name evidence="2" type="ORF">DJ93_5903</name>
</gene>
<dbReference type="EMBL" id="QVOD01000042">
    <property type="protein sequence ID" value="RFT63896.1"/>
    <property type="molecule type" value="Genomic_DNA"/>
</dbReference>
<keyword evidence="5" id="KW-1185">Reference proteome</keyword>
<evidence type="ECO:0000313" key="3">
    <source>
        <dbReference type="EMBL" id="RFT63896.1"/>
    </source>
</evidence>
<feature type="transmembrane region" description="Helical" evidence="1">
    <location>
        <begin position="21"/>
        <end position="48"/>
    </location>
</feature>
<dbReference type="Proteomes" id="UP000029389">
    <property type="component" value="Unassembled WGS sequence"/>
</dbReference>
<dbReference type="PATRIC" id="fig|1405.8.peg.74"/>
<proteinExistence type="predicted"/>
<protein>
    <submittedName>
        <fullName evidence="2">Uncharacterized protein</fullName>
    </submittedName>
</protein>
<comment type="caution">
    <text evidence="2">The sequence shown here is derived from an EMBL/GenBank/DDBJ whole genome shotgun (WGS) entry which is preliminary data.</text>
</comment>
<organism evidence="2 4">
    <name type="scientific">Bacillus clarus</name>
    <dbReference type="NCBI Taxonomy" id="2338372"/>
    <lineage>
        <taxon>Bacteria</taxon>
        <taxon>Bacillati</taxon>
        <taxon>Bacillota</taxon>
        <taxon>Bacilli</taxon>
        <taxon>Bacillales</taxon>
        <taxon>Bacillaceae</taxon>
        <taxon>Bacillus</taxon>
        <taxon>Bacillus cereus group</taxon>
    </lineage>
</organism>
<reference evidence="2 4" key="1">
    <citation type="submission" date="2014-04" db="EMBL/GenBank/DDBJ databases">
        <authorList>
            <person name="Bishop-Lilly K.A."/>
            <person name="Broomall S.M."/>
            <person name="Chain P.S."/>
            <person name="Chertkov O."/>
            <person name="Coyne S.R."/>
            <person name="Daligault H.E."/>
            <person name="Davenport K.W."/>
            <person name="Erkkila T."/>
            <person name="Frey K.G."/>
            <person name="Gibbons H.S."/>
            <person name="Gu W."/>
            <person name="Jaissle J."/>
            <person name="Johnson S.L."/>
            <person name="Koroleva G.I."/>
            <person name="Ladner J.T."/>
            <person name="Lo C.-C."/>
            <person name="Minogue T.D."/>
            <person name="Munk C."/>
            <person name="Palacios G.F."/>
            <person name="Redden C.L."/>
            <person name="Rosenzweig C.N."/>
            <person name="Scholz M.B."/>
            <person name="Teshima H."/>
            <person name="Xu Y."/>
        </authorList>
    </citation>
    <scope>NUCLEOTIDE SEQUENCE [LARGE SCALE GENOMIC DNA]</scope>
    <source>
        <strain evidence="2 4">BHP</strain>
    </source>
</reference>
<accession>A0A090Z261</accession>
<keyword evidence="1" id="KW-0472">Membrane</keyword>
<dbReference type="EMBL" id="JMQC01000007">
    <property type="protein sequence ID" value="KFN04717.1"/>
    <property type="molecule type" value="Genomic_DNA"/>
</dbReference>
<evidence type="ECO:0000256" key="1">
    <source>
        <dbReference type="SAM" id="Phobius"/>
    </source>
</evidence>
<evidence type="ECO:0000313" key="4">
    <source>
        <dbReference type="Proteomes" id="UP000029389"/>
    </source>
</evidence>
<keyword evidence="1" id="KW-1133">Transmembrane helix</keyword>
<dbReference type="Proteomes" id="UP000264294">
    <property type="component" value="Unassembled WGS sequence"/>
</dbReference>
<feature type="transmembrane region" description="Helical" evidence="1">
    <location>
        <begin position="83"/>
        <end position="101"/>
    </location>
</feature>
<sequence length="102" mass="11649">MSKLVFQKQYQGVMLKVFIAMWIMLGFSGDIYMLGIIPSFALLIFTLVNFEMLNKINSLNKLNKKSGKQTEKVPLGKVNELRTMNVLFGFGWLVGFLLNIII</sequence>
<keyword evidence="1" id="KW-0812">Transmembrane</keyword>